<comment type="caution">
    <text evidence="1">The sequence shown here is derived from an EMBL/GenBank/DDBJ whole genome shotgun (WGS) entry which is preliminary data.</text>
</comment>
<sequence>MANILNLDPQVQIRIIDLAWEWARSKPIVTSTSWEVISKIIDERFAQSFKAILKTFLPEQTGAPRTKKSLSL</sequence>
<evidence type="ECO:0000313" key="1">
    <source>
        <dbReference type="EMBL" id="GAI80966.1"/>
    </source>
</evidence>
<name>X1SPD1_9ZZZZ</name>
<organism evidence="1">
    <name type="scientific">marine sediment metagenome</name>
    <dbReference type="NCBI Taxonomy" id="412755"/>
    <lineage>
        <taxon>unclassified sequences</taxon>
        <taxon>metagenomes</taxon>
        <taxon>ecological metagenomes</taxon>
    </lineage>
</organism>
<dbReference type="EMBL" id="BARW01010828">
    <property type="protein sequence ID" value="GAI80966.1"/>
    <property type="molecule type" value="Genomic_DNA"/>
</dbReference>
<dbReference type="AlphaFoldDB" id="X1SPD1"/>
<reference evidence="1" key="1">
    <citation type="journal article" date="2014" name="Front. Microbiol.">
        <title>High frequency of phylogenetically diverse reductive dehalogenase-homologous genes in deep subseafloor sedimentary metagenomes.</title>
        <authorList>
            <person name="Kawai M."/>
            <person name="Futagami T."/>
            <person name="Toyoda A."/>
            <person name="Takaki Y."/>
            <person name="Nishi S."/>
            <person name="Hori S."/>
            <person name="Arai W."/>
            <person name="Tsubouchi T."/>
            <person name="Morono Y."/>
            <person name="Uchiyama I."/>
            <person name="Ito T."/>
            <person name="Fujiyama A."/>
            <person name="Inagaki F."/>
            <person name="Takami H."/>
        </authorList>
    </citation>
    <scope>NUCLEOTIDE SEQUENCE</scope>
    <source>
        <strain evidence="1">Expedition CK06-06</strain>
    </source>
</reference>
<accession>X1SPD1</accession>
<proteinExistence type="predicted"/>
<protein>
    <submittedName>
        <fullName evidence="1">Uncharacterized protein</fullName>
    </submittedName>
</protein>
<gene>
    <name evidence="1" type="ORF">S12H4_21135</name>
</gene>